<gene>
    <name evidence="2" type="ORF">PM001_LOCUS1018</name>
    <name evidence="3" type="ORF">PM001_LOCUS1027</name>
</gene>
<evidence type="ECO:0000313" key="4">
    <source>
        <dbReference type="Proteomes" id="UP001162060"/>
    </source>
</evidence>
<dbReference type="AlphaFoldDB" id="A0AAV1T448"/>
<protein>
    <submittedName>
        <fullName evidence="2">Uncharacterized protein</fullName>
    </submittedName>
</protein>
<dbReference type="Proteomes" id="UP001162060">
    <property type="component" value="Unassembled WGS sequence"/>
</dbReference>
<evidence type="ECO:0000256" key="1">
    <source>
        <dbReference type="SAM" id="MobiDB-lite"/>
    </source>
</evidence>
<dbReference type="EMBL" id="CAKLBY020000004">
    <property type="protein sequence ID" value="CAK7895321.1"/>
    <property type="molecule type" value="Genomic_DNA"/>
</dbReference>
<feature type="region of interest" description="Disordered" evidence="1">
    <location>
        <begin position="1"/>
        <end position="38"/>
    </location>
</feature>
<accession>A0AAV1T448</accession>
<reference evidence="2" key="1">
    <citation type="submission" date="2024-01" db="EMBL/GenBank/DDBJ databases">
        <authorList>
            <person name="Webb A."/>
        </authorList>
    </citation>
    <scope>NUCLEOTIDE SEQUENCE</scope>
    <source>
        <strain evidence="2">Pm1</strain>
    </source>
</reference>
<proteinExistence type="predicted"/>
<evidence type="ECO:0000313" key="2">
    <source>
        <dbReference type="EMBL" id="CAK7895321.1"/>
    </source>
</evidence>
<sequence>MSFQARDTRATSPGIGSDHDNDVFNATSPHGTGGSHSYQATPLAVRVSAGSHSDLSKYVNGLRETLDLIQHALDEAQSLLATLKGDHARLQTMKTCLTHVEAQLDLLIRMQHPVATPMYAYPASLSQQGTDTGTA</sequence>
<organism evidence="2 4">
    <name type="scientific">Peronospora matthiolae</name>
    <dbReference type="NCBI Taxonomy" id="2874970"/>
    <lineage>
        <taxon>Eukaryota</taxon>
        <taxon>Sar</taxon>
        <taxon>Stramenopiles</taxon>
        <taxon>Oomycota</taxon>
        <taxon>Peronosporomycetes</taxon>
        <taxon>Peronosporales</taxon>
        <taxon>Peronosporaceae</taxon>
        <taxon>Peronospora</taxon>
    </lineage>
</organism>
<name>A0AAV1T448_9STRA</name>
<feature type="compositionally biased region" description="Polar residues" evidence="1">
    <location>
        <begin position="24"/>
        <end position="38"/>
    </location>
</feature>
<evidence type="ECO:0000313" key="3">
    <source>
        <dbReference type="EMBL" id="CAK7895355.1"/>
    </source>
</evidence>
<comment type="caution">
    <text evidence="2">The sequence shown here is derived from an EMBL/GenBank/DDBJ whole genome shotgun (WGS) entry which is preliminary data.</text>
</comment>
<dbReference type="EMBL" id="CAKLBY020000004">
    <property type="protein sequence ID" value="CAK7895355.1"/>
    <property type="molecule type" value="Genomic_DNA"/>
</dbReference>